<dbReference type="InterPro" id="IPR027267">
    <property type="entry name" value="AH/BAR_dom_sf"/>
</dbReference>
<evidence type="ECO:0000313" key="3">
    <source>
        <dbReference type="Ensembl" id="ENSSAUP00010045640.1"/>
    </source>
</evidence>
<comment type="subcellular location">
    <subcellularLocation>
        <location evidence="1">Cytoplasm</location>
        <location evidence="1">Cytoskeleton</location>
        <location evidence="1">Microtubule organizing center</location>
        <location evidence="1">Centrosome</location>
        <location evidence="1">Centriole</location>
    </subcellularLocation>
</comment>
<dbReference type="Pfam" id="PF06730">
    <property type="entry name" value="FAM92"/>
    <property type="match status" value="1"/>
</dbReference>
<dbReference type="Gene3D" id="1.20.1270.60">
    <property type="entry name" value="Arfaptin homology (AH) domain/BAR domain"/>
    <property type="match status" value="1"/>
</dbReference>
<dbReference type="PANTHER" id="PTHR21223">
    <property type="entry name" value="CBY1-INTERACTING BAR DOMAIN-CONTAINING PROTEIN HOMOLOG"/>
    <property type="match status" value="1"/>
</dbReference>
<dbReference type="SUPFAM" id="SSF103657">
    <property type="entry name" value="BAR/IMD domain-like"/>
    <property type="match status" value="1"/>
</dbReference>
<reference evidence="3" key="1">
    <citation type="submission" date="2021-04" db="EMBL/GenBank/DDBJ databases">
        <authorList>
            <consortium name="Wellcome Sanger Institute Data Sharing"/>
        </authorList>
    </citation>
    <scope>NUCLEOTIDE SEQUENCE [LARGE SCALE GENOMIC DNA]</scope>
</reference>
<dbReference type="Ensembl" id="ENSSAUT00010047979.1">
    <property type="protein sequence ID" value="ENSSAUP00010045640.1"/>
    <property type="gene ID" value="ENSSAUG00010019028.1"/>
</dbReference>
<feature type="coiled-coil region" evidence="2">
    <location>
        <begin position="109"/>
        <end position="172"/>
    </location>
</feature>
<dbReference type="GO" id="GO:0036064">
    <property type="term" value="C:ciliary basal body"/>
    <property type="evidence" value="ECO:0007669"/>
    <property type="project" value="TreeGrafter"/>
</dbReference>
<accession>A0A671X9R0</accession>
<dbReference type="PANTHER" id="PTHR21223:SF3">
    <property type="entry name" value="CBY1-INTERACTING BAR DOMAIN-CONTAINING PROTEIN 2"/>
    <property type="match status" value="1"/>
</dbReference>
<keyword evidence="2" id="KW-0175">Coiled coil</keyword>
<dbReference type="InterPro" id="IPR009602">
    <property type="entry name" value="CBAR/FAM92"/>
</dbReference>
<protein>
    <submittedName>
        <fullName evidence="3">Family with sequence similarity 92 member A1</fullName>
    </submittedName>
</protein>
<dbReference type="GO" id="GO:0005814">
    <property type="term" value="C:centriole"/>
    <property type="evidence" value="ECO:0007669"/>
    <property type="project" value="UniProtKB-SubCell"/>
</dbReference>
<dbReference type="Proteomes" id="UP000472265">
    <property type="component" value="Chromosome 19"/>
</dbReference>
<evidence type="ECO:0000313" key="4">
    <source>
        <dbReference type="Proteomes" id="UP000472265"/>
    </source>
</evidence>
<evidence type="ECO:0000256" key="1">
    <source>
        <dbReference type="ARBA" id="ARBA00004114"/>
    </source>
</evidence>
<organism evidence="3 4">
    <name type="scientific">Sparus aurata</name>
    <name type="common">Gilthead sea bream</name>
    <dbReference type="NCBI Taxonomy" id="8175"/>
    <lineage>
        <taxon>Eukaryota</taxon>
        <taxon>Metazoa</taxon>
        <taxon>Chordata</taxon>
        <taxon>Craniata</taxon>
        <taxon>Vertebrata</taxon>
        <taxon>Euteleostomi</taxon>
        <taxon>Actinopterygii</taxon>
        <taxon>Neopterygii</taxon>
        <taxon>Teleostei</taxon>
        <taxon>Neoteleostei</taxon>
        <taxon>Acanthomorphata</taxon>
        <taxon>Eupercaria</taxon>
        <taxon>Spariformes</taxon>
        <taxon>Sparidae</taxon>
        <taxon>Sparus</taxon>
    </lineage>
</organism>
<dbReference type="GO" id="GO:0035869">
    <property type="term" value="C:ciliary transition zone"/>
    <property type="evidence" value="ECO:0007669"/>
    <property type="project" value="TreeGrafter"/>
</dbReference>
<reference evidence="3" key="3">
    <citation type="submission" date="2025-09" db="UniProtKB">
        <authorList>
            <consortium name="Ensembl"/>
        </authorList>
    </citation>
    <scope>IDENTIFICATION</scope>
</reference>
<evidence type="ECO:0000256" key="2">
    <source>
        <dbReference type="SAM" id="Coils"/>
    </source>
</evidence>
<name>A0A671X9R0_SPAAU</name>
<dbReference type="AlphaFoldDB" id="A0A671X9R0"/>
<dbReference type="GeneTree" id="ENSGT00390000010285"/>
<proteinExistence type="predicted"/>
<reference evidence="3" key="2">
    <citation type="submission" date="2025-08" db="UniProtKB">
        <authorList>
            <consortium name="Ensembl"/>
        </authorList>
    </citation>
    <scope>IDENTIFICATION</scope>
</reference>
<dbReference type="GO" id="GO:0060271">
    <property type="term" value="P:cilium assembly"/>
    <property type="evidence" value="ECO:0007669"/>
    <property type="project" value="TreeGrafter"/>
</dbReference>
<keyword evidence="4" id="KW-1185">Reference proteome</keyword>
<sequence length="235" mass="27134">MNSFLSSRDVQVKSMEQTVKHAEKYLGEICSLLASYTRKTAKLRDKADLLVAQLFDFSRTEDPEVQIGLRNLAEDLAMVQDYRQAQVERLETRVVSPLKAYGDVVKSKRADLKKFNTDLNRELKELQKVEKIRLRNPADRQSIAEVNAQKASNNAQRSIRQLEETITDFQRQKLEDIKRIFTDFITVEMLFHAKALEVYTRTYDNLETMNTQKDLEVQPMPMIQPPSLSPSSPPP</sequence>